<dbReference type="Proteomes" id="UP000499080">
    <property type="component" value="Unassembled WGS sequence"/>
</dbReference>
<accession>A0A4Y2A6B5</accession>
<dbReference type="OrthoDB" id="6465164at2759"/>
<gene>
    <name evidence="1" type="ORF">AVEN_194375_1</name>
</gene>
<comment type="caution">
    <text evidence="1">The sequence shown here is derived from an EMBL/GenBank/DDBJ whole genome shotgun (WGS) entry which is preliminary data.</text>
</comment>
<organism evidence="1 2">
    <name type="scientific">Araneus ventricosus</name>
    <name type="common">Orbweaver spider</name>
    <name type="synonym">Epeira ventricosa</name>
    <dbReference type="NCBI Taxonomy" id="182803"/>
    <lineage>
        <taxon>Eukaryota</taxon>
        <taxon>Metazoa</taxon>
        <taxon>Ecdysozoa</taxon>
        <taxon>Arthropoda</taxon>
        <taxon>Chelicerata</taxon>
        <taxon>Arachnida</taxon>
        <taxon>Araneae</taxon>
        <taxon>Araneomorphae</taxon>
        <taxon>Entelegynae</taxon>
        <taxon>Araneoidea</taxon>
        <taxon>Araneidae</taxon>
        <taxon>Araneus</taxon>
    </lineage>
</organism>
<evidence type="ECO:0000313" key="2">
    <source>
        <dbReference type="Proteomes" id="UP000499080"/>
    </source>
</evidence>
<name>A0A4Y2A6B5_ARAVE</name>
<proteinExistence type="predicted"/>
<evidence type="ECO:0000313" key="1">
    <source>
        <dbReference type="EMBL" id="GBL75117.1"/>
    </source>
</evidence>
<reference evidence="1 2" key="1">
    <citation type="journal article" date="2019" name="Sci. Rep.">
        <title>Orb-weaving spider Araneus ventricosus genome elucidates the spidroin gene catalogue.</title>
        <authorList>
            <person name="Kono N."/>
            <person name="Nakamura H."/>
            <person name="Ohtoshi R."/>
            <person name="Moran D.A.P."/>
            <person name="Shinohara A."/>
            <person name="Yoshida Y."/>
            <person name="Fujiwara M."/>
            <person name="Mori M."/>
            <person name="Tomita M."/>
            <person name="Arakawa K."/>
        </authorList>
    </citation>
    <scope>NUCLEOTIDE SEQUENCE [LARGE SCALE GENOMIC DNA]</scope>
</reference>
<protein>
    <submittedName>
        <fullName evidence="1">Uncharacterized protein</fullName>
    </submittedName>
</protein>
<sequence length="121" mass="13821">MNCRKGYRDEITVHHNSLFNKITSSARACDHPSCGPHIPSRKQHSQYPLSPELTSCDFTLWGYLKLKVYLGGVPMLKTLKENILRTVLSFSGDMLGYVHTEKLRRTRLRAENVSVVFTRGI</sequence>
<dbReference type="EMBL" id="BGPR01000007">
    <property type="protein sequence ID" value="GBL75117.1"/>
    <property type="molecule type" value="Genomic_DNA"/>
</dbReference>
<dbReference type="AlphaFoldDB" id="A0A4Y2A6B5"/>
<keyword evidence="2" id="KW-1185">Reference proteome</keyword>